<gene>
    <name evidence="3" type="ORF">MSBRM_2438</name>
</gene>
<dbReference type="GO" id="GO:0005524">
    <property type="term" value="F:ATP binding"/>
    <property type="evidence" value="ECO:0007669"/>
    <property type="project" value="InterPro"/>
</dbReference>
<feature type="domain" description="ATPase AAA-type core" evidence="2">
    <location>
        <begin position="497"/>
        <end position="568"/>
    </location>
</feature>
<feature type="compositionally biased region" description="Low complexity" evidence="1">
    <location>
        <begin position="355"/>
        <end position="375"/>
    </location>
</feature>
<evidence type="ECO:0000259" key="2">
    <source>
        <dbReference type="Pfam" id="PF00004"/>
    </source>
</evidence>
<dbReference type="EMBL" id="CP009528">
    <property type="protein sequence ID" value="AKB55436.1"/>
    <property type="molecule type" value="Genomic_DNA"/>
</dbReference>
<dbReference type="Pfam" id="PF00004">
    <property type="entry name" value="AAA"/>
    <property type="match status" value="1"/>
</dbReference>
<proteinExistence type="predicted"/>
<evidence type="ECO:0000256" key="1">
    <source>
        <dbReference type="SAM" id="MobiDB-lite"/>
    </source>
</evidence>
<dbReference type="AlphaFoldDB" id="A0A0E3LNV6"/>
<dbReference type="HOGENOM" id="CLU_015856_0_0_2"/>
<keyword evidence="4" id="KW-1185">Reference proteome</keyword>
<evidence type="ECO:0000313" key="3">
    <source>
        <dbReference type="EMBL" id="AKB55436.1"/>
    </source>
</evidence>
<evidence type="ECO:0000313" key="4">
    <source>
        <dbReference type="Proteomes" id="UP000033033"/>
    </source>
</evidence>
<dbReference type="KEGG" id="mby:MSBRM_2438"/>
<name>A0A0E3LNV6_METBA</name>
<dbReference type="GeneID" id="24845730"/>
<dbReference type="GO" id="GO:0016887">
    <property type="term" value="F:ATP hydrolysis activity"/>
    <property type="evidence" value="ECO:0007669"/>
    <property type="project" value="InterPro"/>
</dbReference>
<protein>
    <recommendedName>
        <fullName evidence="2">ATPase AAA-type core domain-containing protein</fullName>
    </recommendedName>
</protein>
<accession>A0A0E3LNV6</accession>
<dbReference type="RefSeq" id="WP_048120933.1">
    <property type="nucleotide sequence ID" value="NZ_CP009528.1"/>
</dbReference>
<dbReference type="InterPro" id="IPR003959">
    <property type="entry name" value="ATPase_AAA_core"/>
</dbReference>
<dbReference type="InterPro" id="IPR027417">
    <property type="entry name" value="P-loop_NTPase"/>
</dbReference>
<dbReference type="PATRIC" id="fig|1434108.4.peg.3121"/>
<dbReference type="SUPFAM" id="SSF52540">
    <property type="entry name" value="P-loop containing nucleoside triphosphate hydrolases"/>
    <property type="match status" value="1"/>
</dbReference>
<reference evidence="3 4" key="1">
    <citation type="submission" date="2014-07" db="EMBL/GenBank/DDBJ databases">
        <title>Methanogenic archaea and the global carbon cycle.</title>
        <authorList>
            <person name="Henriksen J.R."/>
            <person name="Luke J."/>
            <person name="Reinhart S."/>
            <person name="Benedict M.N."/>
            <person name="Youngblut N.D."/>
            <person name="Metcalf M.E."/>
            <person name="Whitaker R.J."/>
            <person name="Metcalf W.W."/>
        </authorList>
    </citation>
    <scope>NUCLEOTIDE SEQUENCE [LARGE SCALE GENOMIC DNA]</scope>
    <source>
        <strain evidence="3 4">MS</strain>
    </source>
</reference>
<dbReference type="Proteomes" id="UP000033033">
    <property type="component" value="Chromosome"/>
</dbReference>
<organism evidence="3 4">
    <name type="scientific">Methanosarcina barkeri MS</name>
    <dbReference type="NCBI Taxonomy" id="1434108"/>
    <lineage>
        <taxon>Archaea</taxon>
        <taxon>Methanobacteriati</taxon>
        <taxon>Methanobacteriota</taxon>
        <taxon>Stenosarchaea group</taxon>
        <taxon>Methanomicrobia</taxon>
        <taxon>Methanosarcinales</taxon>
        <taxon>Methanosarcinaceae</taxon>
        <taxon>Methanosarcina</taxon>
    </lineage>
</organism>
<sequence>MNDLKIVVAGDVSVDRYYWPRVKSSNDEDINWKLYDGISTEKQPGGAVLLAEIIKCYLVSKKISPELVISQNCKNLIQKNSNEILHTSVKLDLFPSFDSNGKNKEAKIYRVTKYLGYATPKDDIKYPQPLEIIGDDESASIVVLHDAGNGFRNDKNVWPKAIKGDKKPIVIYNMYPPLFNGDLWDHVLKHHKENLILILNVDDLRKLGANISRSISWEKSAMELLWEIDNNEKLDKIKELTNVIIRFKFEGAVHYKGKNSRSNLYFDPVSIEGGWDGDKFGKMRAGTLVFVAVLSSRLFYGLDNNNDYKVQIGRSIRRSLITSYKFLLDGYGNHNSTPSFKQTFSNLFNENDQGSSNNDPSSYNDNSSISKSPNDLSSYNNNSYIIKSSKSSASRIQCVTLPQIDGAIRPDPSFWTILGGKTEKECAEKKEKPIDLEKLALNIVTDGLSTLKDFPVGMFGKLITVDRAEIESFRSIMNIMREYIYSENKQKPLSIAVFGSPGSGKSFGITEVAESIDNKRIQKVVFNISQFTSTKDLASAFHKVRDISLRGKIPLVFFDEFDSKFERENLGWIKYFLVPMQDGEFMDCDTMHPIGKSIFVFAGGVYYTYDDFYNYCRLCTNQNIPSDKNFCDDVSNKCPDFLSRLRGFVNILGPNKTGDFDEAYKIRRAILLRSLIEMNAPNMIDSNGNLHINEKLLNALIDAPGYIHGVRSMQAMVDMSMLHEENSWQKASLPPKEQLKLHIDEIDAFYRILV</sequence>
<dbReference type="Gene3D" id="3.40.50.300">
    <property type="entry name" value="P-loop containing nucleotide triphosphate hydrolases"/>
    <property type="match status" value="1"/>
</dbReference>
<feature type="compositionally biased region" description="Polar residues" evidence="1">
    <location>
        <begin position="342"/>
        <end position="354"/>
    </location>
</feature>
<feature type="region of interest" description="Disordered" evidence="1">
    <location>
        <begin position="342"/>
        <end position="375"/>
    </location>
</feature>